<reference evidence="7 8" key="1">
    <citation type="submission" date="2020-04" db="EMBL/GenBank/DDBJ databases">
        <title>A Flavivirga sp. nov.</title>
        <authorList>
            <person name="Sun X."/>
        </authorList>
    </citation>
    <scope>NUCLEOTIDE SEQUENCE [LARGE SCALE GENOMIC DNA]</scope>
    <source>
        <strain evidence="7 8">Y03</strain>
    </source>
</reference>
<dbReference type="Gene3D" id="1.10.1740.10">
    <property type="match status" value="1"/>
</dbReference>
<keyword evidence="3" id="KW-0731">Sigma factor</keyword>
<evidence type="ECO:0000256" key="3">
    <source>
        <dbReference type="ARBA" id="ARBA00023082"/>
    </source>
</evidence>
<dbReference type="PANTHER" id="PTHR43133:SF51">
    <property type="entry name" value="RNA POLYMERASE SIGMA FACTOR"/>
    <property type="match status" value="1"/>
</dbReference>
<protein>
    <submittedName>
        <fullName evidence="7">Sigma-70 family RNA polymerase sigma factor</fullName>
    </submittedName>
</protein>
<dbReference type="InterPro" id="IPR013325">
    <property type="entry name" value="RNA_pol_sigma_r2"/>
</dbReference>
<accession>A0ABX1RSX5</accession>
<dbReference type="InterPro" id="IPR007627">
    <property type="entry name" value="RNA_pol_sigma70_r2"/>
</dbReference>
<evidence type="ECO:0000259" key="5">
    <source>
        <dbReference type="Pfam" id="PF04542"/>
    </source>
</evidence>
<comment type="caution">
    <text evidence="7">The sequence shown here is derived from an EMBL/GenBank/DDBJ whole genome shotgun (WGS) entry which is preliminary data.</text>
</comment>
<proteinExistence type="inferred from homology"/>
<evidence type="ECO:0000256" key="2">
    <source>
        <dbReference type="ARBA" id="ARBA00023015"/>
    </source>
</evidence>
<name>A0ABX1RSX5_9FLAO</name>
<evidence type="ECO:0000259" key="6">
    <source>
        <dbReference type="Pfam" id="PF08281"/>
    </source>
</evidence>
<gene>
    <name evidence="7" type="ORF">HHX25_04010</name>
</gene>
<dbReference type="SUPFAM" id="SSF88946">
    <property type="entry name" value="Sigma2 domain of RNA polymerase sigma factors"/>
    <property type="match status" value="1"/>
</dbReference>
<organism evidence="7 8">
    <name type="scientific">Flavivirga algicola</name>
    <dbReference type="NCBI Taxonomy" id="2729136"/>
    <lineage>
        <taxon>Bacteria</taxon>
        <taxon>Pseudomonadati</taxon>
        <taxon>Bacteroidota</taxon>
        <taxon>Flavobacteriia</taxon>
        <taxon>Flavobacteriales</taxon>
        <taxon>Flavobacteriaceae</taxon>
        <taxon>Flavivirga</taxon>
    </lineage>
</organism>
<comment type="similarity">
    <text evidence="1">Belongs to the sigma-70 factor family. ECF subfamily.</text>
</comment>
<evidence type="ECO:0000256" key="1">
    <source>
        <dbReference type="ARBA" id="ARBA00010641"/>
    </source>
</evidence>
<sequence length="212" mass="25250">MEAIRIDDYKNPMIHDFDVIKKILEGEKGLFEILMRRNNQKLYRVIKSYINDETLIKDIMQDTYIRAYEKLHQFNGKSQFSTWLIRIGINEALRELRFNQVKKTAKSFIEDKKEMSPEKAIIQKEAKWILEQTIESLPEKYRVVYMLSEVENMSMKEISDCLDLSTSNVKVRIHRAKHMLKNKLYELSQKPNVFEFGFSKCDDLVDIVMKNL</sequence>
<dbReference type="RefSeq" id="WP_169670383.1">
    <property type="nucleotide sequence ID" value="NZ_JABBHF010000002.1"/>
</dbReference>
<dbReference type="InterPro" id="IPR036388">
    <property type="entry name" value="WH-like_DNA-bd_sf"/>
</dbReference>
<dbReference type="Gene3D" id="1.10.10.10">
    <property type="entry name" value="Winged helix-like DNA-binding domain superfamily/Winged helix DNA-binding domain"/>
    <property type="match status" value="1"/>
</dbReference>
<dbReference type="Pfam" id="PF08281">
    <property type="entry name" value="Sigma70_r4_2"/>
    <property type="match status" value="1"/>
</dbReference>
<dbReference type="InterPro" id="IPR014284">
    <property type="entry name" value="RNA_pol_sigma-70_dom"/>
</dbReference>
<keyword evidence="2" id="KW-0805">Transcription regulation</keyword>
<evidence type="ECO:0000313" key="8">
    <source>
        <dbReference type="Proteomes" id="UP000746690"/>
    </source>
</evidence>
<keyword evidence="4" id="KW-0804">Transcription</keyword>
<evidence type="ECO:0000313" key="7">
    <source>
        <dbReference type="EMBL" id="NMH86655.1"/>
    </source>
</evidence>
<dbReference type="InterPro" id="IPR013324">
    <property type="entry name" value="RNA_pol_sigma_r3/r4-like"/>
</dbReference>
<dbReference type="CDD" id="cd06171">
    <property type="entry name" value="Sigma70_r4"/>
    <property type="match status" value="1"/>
</dbReference>
<dbReference type="NCBIfam" id="TIGR02937">
    <property type="entry name" value="sigma70-ECF"/>
    <property type="match status" value="1"/>
</dbReference>
<dbReference type="EMBL" id="JABBHF010000002">
    <property type="protein sequence ID" value="NMH86655.1"/>
    <property type="molecule type" value="Genomic_DNA"/>
</dbReference>
<dbReference type="Pfam" id="PF04542">
    <property type="entry name" value="Sigma70_r2"/>
    <property type="match status" value="1"/>
</dbReference>
<dbReference type="PANTHER" id="PTHR43133">
    <property type="entry name" value="RNA POLYMERASE ECF-TYPE SIGMA FACTO"/>
    <property type="match status" value="1"/>
</dbReference>
<keyword evidence="8" id="KW-1185">Reference proteome</keyword>
<feature type="domain" description="RNA polymerase sigma factor 70 region 4 type 2" evidence="6">
    <location>
        <begin position="129"/>
        <end position="177"/>
    </location>
</feature>
<evidence type="ECO:0000256" key="4">
    <source>
        <dbReference type="ARBA" id="ARBA00023163"/>
    </source>
</evidence>
<dbReference type="Proteomes" id="UP000746690">
    <property type="component" value="Unassembled WGS sequence"/>
</dbReference>
<dbReference type="InterPro" id="IPR013249">
    <property type="entry name" value="RNA_pol_sigma70_r4_t2"/>
</dbReference>
<feature type="domain" description="RNA polymerase sigma-70 region 2" evidence="5">
    <location>
        <begin position="34"/>
        <end position="99"/>
    </location>
</feature>
<dbReference type="SUPFAM" id="SSF88659">
    <property type="entry name" value="Sigma3 and sigma4 domains of RNA polymerase sigma factors"/>
    <property type="match status" value="1"/>
</dbReference>
<dbReference type="InterPro" id="IPR039425">
    <property type="entry name" value="RNA_pol_sigma-70-like"/>
</dbReference>